<keyword evidence="4" id="KW-0812">Transmembrane</keyword>
<evidence type="ECO:0000256" key="3">
    <source>
        <dbReference type="SAM" id="MobiDB-lite"/>
    </source>
</evidence>
<protein>
    <submittedName>
        <fullName evidence="7">Multidrug resistance protein MdtE</fullName>
    </submittedName>
</protein>
<evidence type="ECO:0000256" key="1">
    <source>
        <dbReference type="ARBA" id="ARBA00009477"/>
    </source>
</evidence>
<dbReference type="AlphaFoldDB" id="A0A1R4EFY3"/>
<dbReference type="OrthoDB" id="7265739at2"/>
<sequence length="454" mass="48671">MTSNSDSNKKTPDEIPSAATTETNNAKDTSADLENSAADAEPAYIPYSAETAKSKPNWLWVLPLLLVTLLIGLFAGRMWGEKQPEDNELTTERSVTPQMGTATGVTEVEKEVSQKPVLTVETVTPTQSSVTKDLTADGTISPETTSTVSGKVNGVAIDRVLVREGDQVKKGQVLAIFDTDAMQQQLIQAKAELAEAESSYELAKRDADRVLPLLEINAISQQEADRYVATANQASASVAASRARLNNQNLNMQNAKVTAPVSGVISEKSANVGSVPGPEPLFTIIEEGKLEWQAQVDPNKVGEINVGTPVEVSLPNNKSVMGKVSRISPTAEDGSRQITIYASLARNPNARAGMYQRGTFKLGSDAKSTIPVSAVVTQDGYDYVMQVKAVKNENRETIYRVSRVKVKLGERQGDRVVLLEPIPGEANIVRQGGSFLSDGDVVTIADTNTPAKAE</sequence>
<evidence type="ECO:0000313" key="8">
    <source>
        <dbReference type="Proteomes" id="UP000188169"/>
    </source>
</evidence>
<evidence type="ECO:0000313" key="7">
    <source>
        <dbReference type="EMBL" id="SJM37407.1"/>
    </source>
</evidence>
<dbReference type="GO" id="GO:1990281">
    <property type="term" value="C:efflux pump complex"/>
    <property type="evidence" value="ECO:0007669"/>
    <property type="project" value="TreeGrafter"/>
</dbReference>
<dbReference type="Gene3D" id="2.40.30.170">
    <property type="match status" value="1"/>
</dbReference>
<dbReference type="PANTHER" id="PTHR30469">
    <property type="entry name" value="MULTIDRUG RESISTANCE PROTEIN MDTA"/>
    <property type="match status" value="1"/>
</dbReference>
<dbReference type="InterPro" id="IPR058625">
    <property type="entry name" value="MdtA-like_BSH"/>
</dbReference>
<feature type="transmembrane region" description="Helical" evidence="4">
    <location>
        <begin position="58"/>
        <end position="79"/>
    </location>
</feature>
<accession>A0A1R4EFY3</accession>
<dbReference type="Pfam" id="PF25876">
    <property type="entry name" value="HH_MFP_RND"/>
    <property type="match status" value="1"/>
</dbReference>
<dbReference type="InterPro" id="IPR058624">
    <property type="entry name" value="MdtA-like_HH"/>
</dbReference>
<dbReference type="NCBIfam" id="TIGR01730">
    <property type="entry name" value="RND_mfp"/>
    <property type="match status" value="1"/>
</dbReference>
<dbReference type="EMBL" id="FUGD01000083">
    <property type="protein sequence ID" value="SJM37407.1"/>
    <property type="molecule type" value="Genomic_DNA"/>
</dbReference>
<dbReference type="Gene3D" id="2.40.420.20">
    <property type="match status" value="1"/>
</dbReference>
<keyword evidence="4" id="KW-1133">Transmembrane helix</keyword>
<feature type="compositionally biased region" description="Polar residues" evidence="3">
    <location>
        <begin position="18"/>
        <end position="28"/>
    </location>
</feature>
<evidence type="ECO:0000259" key="6">
    <source>
        <dbReference type="Pfam" id="PF25917"/>
    </source>
</evidence>
<dbReference type="SUPFAM" id="SSF111369">
    <property type="entry name" value="HlyD-like secretion proteins"/>
    <property type="match status" value="1"/>
</dbReference>
<comment type="similarity">
    <text evidence="1">Belongs to the membrane fusion protein (MFP) (TC 8.A.1) family.</text>
</comment>
<feature type="domain" description="Multidrug resistance protein MdtA-like alpha-helical hairpin" evidence="5">
    <location>
        <begin position="186"/>
        <end position="252"/>
    </location>
</feature>
<evidence type="ECO:0000256" key="2">
    <source>
        <dbReference type="SAM" id="Coils"/>
    </source>
</evidence>
<dbReference type="Proteomes" id="UP000188169">
    <property type="component" value="Unassembled WGS sequence"/>
</dbReference>
<keyword evidence="4" id="KW-0472">Membrane</keyword>
<dbReference type="Pfam" id="PF25917">
    <property type="entry name" value="BSH_RND"/>
    <property type="match status" value="1"/>
</dbReference>
<dbReference type="RefSeq" id="WP_077448801.1">
    <property type="nucleotide sequence ID" value="NZ_FUGD01000083.1"/>
</dbReference>
<name>A0A1R4EFY3_9GAMM</name>
<feature type="region of interest" description="Disordered" evidence="3">
    <location>
        <begin position="1"/>
        <end position="37"/>
    </location>
</feature>
<dbReference type="Gene3D" id="2.40.50.100">
    <property type="match status" value="1"/>
</dbReference>
<dbReference type="GO" id="GO:0015562">
    <property type="term" value="F:efflux transmembrane transporter activity"/>
    <property type="evidence" value="ECO:0007669"/>
    <property type="project" value="TreeGrafter"/>
</dbReference>
<dbReference type="Gene3D" id="1.10.287.470">
    <property type="entry name" value="Helix hairpin bin"/>
    <property type="match status" value="1"/>
</dbReference>
<organism evidence="7 8">
    <name type="scientific">Psychrobacter pasteurii</name>
    <dbReference type="NCBI Taxonomy" id="1945520"/>
    <lineage>
        <taxon>Bacteria</taxon>
        <taxon>Pseudomonadati</taxon>
        <taxon>Pseudomonadota</taxon>
        <taxon>Gammaproteobacteria</taxon>
        <taxon>Moraxellales</taxon>
        <taxon>Moraxellaceae</taxon>
        <taxon>Psychrobacter</taxon>
    </lineage>
</organism>
<feature type="coiled-coil region" evidence="2">
    <location>
        <begin position="179"/>
        <end position="206"/>
    </location>
</feature>
<proteinExistence type="inferred from homology"/>
<evidence type="ECO:0000256" key="4">
    <source>
        <dbReference type="SAM" id="Phobius"/>
    </source>
</evidence>
<keyword evidence="8" id="KW-1185">Reference proteome</keyword>
<dbReference type="STRING" id="1945520.A1019T_01379"/>
<gene>
    <name evidence="7" type="primary">mdtE</name>
    <name evidence="7" type="ORF">A1019T_01379</name>
</gene>
<dbReference type="PANTHER" id="PTHR30469:SF15">
    <property type="entry name" value="HLYD FAMILY OF SECRETION PROTEINS"/>
    <property type="match status" value="1"/>
</dbReference>
<dbReference type="InterPro" id="IPR006143">
    <property type="entry name" value="RND_pump_MFP"/>
</dbReference>
<keyword evidence="2" id="KW-0175">Coiled coil</keyword>
<feature type="domain" description="Multidrug resistance protein MdtA-like barrel-sandwich hybrid" evidence="6">
    <location>
        <begin position="146"/>
        <end position="274"/>
    </location>
</feature>
<evidence type="ECO:0000259" key="5">
    <source>
        <dbReference type="Pfam" id="PF25876"/>
    </source>
</evidence>
<reference evidence="8" key="1">
    <citation type="submission" date="2017-02" db="EMBL/GenBank/DDBJ databases">
        <authorList>
            <person name="Mornico D."/>
        </authorList>
    </citation>
    <scope>NUCLEOTIDE SEQUENCE [LARGE SCALE GENOMIC DNA]</scope>
</reference>